<evidence type="ECO:0000256" key="3">
    <source>
        <dbReference type="RuleBase" id="RU363094"/>
    </source>
</evidence>
<evidence type="ECO:0000256" key="2">
    <source>
        <dbReference type="ARBA" id="ARBA00023315"/>
    </source>
</evidence>
<keyword evidence="1 5" id="KW-0808">Transferase</keyword>
<comment type="subcellular location">
    <subcellularLocation>
        <location evidence="3">Cytoplasm</location>
    </subcellularLocation>
</comment>
<name>A0A3S0WCK7_9GAMM</name>
<keyword evidence="3" id="KW-0963">Cytoplasm</keyword>
<comment type="caution">
    <text evidence="5">The sequence shown here is derived from an EMBL/GenBank/DDBJ whole genome shotgun (WGS) entry which is preliminary data.</text>
</comment>
<dbReference type="RefSeq" id="WP_127060077.1">
    <property type="nucleotide sequence ID" value="NZ_RZHF01000004.1"/>
</dbReference>
<dbReference type="GO" id="GO:0005737">
    <property type="term" value="C:cytoplasm"/>
    <property type="evidence" value="ECO:0007669"/>
    <property type="project" value="UniProtKB-SubCell"/>
</dbReference>
<comment type="catalytic activity">
    <reaction evidence="3">
        <text>N-terminal L-alanyl-[ribosomal protein bS18] + acetyl-CoA = N-terminal N(alpha)-acetyl-L-alanyl-[ribosomal protein bS18] + CoA + H(+)</text>
        <dbReference type="Rhea" id="RHEA:43756"/>
        <dbReference type="Rhea" id="RHEA-COMP:10676"/>
        <dbReference type="Rhea" id="RHEA-COMP:10677"/>
        <dbReference type="ChEBI" id="CHEBI:15378"/>
        <dbReference type="ChEBI" id="CHEBI:57287"/>
        <dbReference type="ChEBI" id="CHEBI:57288"/>
        <dbReference type="ChEBI" id="CHEBI:64718"/>
        <dbReference type="ChEBI" id="CHEBI:83683"/>
        <dbReference type="EC" id="2.3.1.266"/>
    </reaction>
</comment>
<proteinExistence type="inferred from homology"/>
<organism evidence="5 6">
    <name type="scientific">Vreelandella nanhaiensis</name>
    <dbReference type="NCBI Taxonomy" id="1258546"/>
    <lineage>
        <taxon>Bacteria</taxon>
        <taxon>Pseudomonadati</taxon>
        <taxon>Pseudomonadota</taxon>
        <taxon>Gammaproteobacteria</taxon>
        <taxon>Oceanospirillales</taxon>
        <taxon>Halomonadaceae</taxon>
        <taxon>Vreelandella</taxon>
    </lineage>
</organism>
<keyword evidence="2" id="KW-0012">Acyltransferase</keyword>
<feature type="domain" description="N-acetyltransferase" evidence="4">
    <location>
        <begin position="1"/>
        <end position="149"/>
    </location>
</feature>
<dbReference type="InterPro" id="IPR006464">
    <property type="entry name" value="AcTrfase_RimI/Ard1"/>
</dbReference>
<dbReference type="InterPro" id="IPR016181">
    <property type="entry name" value="Acyl_CoA_acyltransferase"/>
</dbReference>
<keyword evidence="6" id="KW-1185">Reference proteome</keyword>
<dbReference type="InterPro" id="IPR000182">
    <property type="entry name" value="GNAT_dom"/>
</dbReference>
<dbReference type="GO" id="GO:0008999">
    <property type="term" value="F:protein-N-terminal-alanine acetyltransferase activity"/>
    <property type="evidence" value="ECO:0007669"/>
    <property type="project" value="UniProtKB-EC"/>
</dbReference>
<evidence type="ECO:0000256" key="1">
    <source>
        <dbReference type="ARBA" id="ARBA00022679"/>
    </source>
</evidence>
<dbReference type="OrthoDB" id="9796919at2"/>
<comment type="similarity">
    <text evidence="3">Belongs to the acetyltransferase family. RimI subfamily.</text>
</comment>
<evidence type="ECO:0000313" key="6">
    <source>
        <dbReference type="Proteomes" id="UP000287023"/>
    </source>
</evidence>
<gene>
    <name evidence="5" type="primary">rimI</name>
    <name evidence="5" type="ORF">ELY38_03335</name>
</gene>
<protein>
    <recommendedName>
        <fullName evidence="3">[Ribosomal protein bS18]-alanine N-acetyltransferase</fullName>
        <ecNumber evidence="3">2.3.1.266</ecNumber>
    </recommendedName>
</protein>
<dbReference type="Gene3D" id="3.40.630.30">
    <property type="match status" value="1"/>
</dbReference>
<evidence type="ECO:0000313" key="5">
    <source>
        <dbReference type="EMBL" id="RUR34639.1"/>
    </source>
</evidence>
<dbReference type="Pfam" id="PF00583">
    <property type="entry name" value="Acetyltransf_1"/>
    <property type="match status" value="1"/>
</dbReference>
<dbReference type="EC" id="2.3.1.266" evidence="3"/>
<dbReference type="CDD" id="cd04301">
    <property type="entry name" value="NAT_SF"/>
    <property type="match status" value="1"/>
</dbReference>
<dbReference type="SUPFAM" id="SSF55729">
    <property type="entry name" value="Acyl-CoA N-acyltransferases (Nat)"/>
    <property type="match status" value="1"/>
</dbReference>
<dbReference type="PROSITE" id="PS51186">
    <property type="entry name" value="GNAT"/>
    <property type="match status" value="1"/>
</dbReference>
<comment type="function">
    <text evidence="3">Acetylates the N-terminal alanine of ribosomal protein bS18.</text>
</comment>
<dbReference type="NCBIfam" id="TIGR01575">
    <property type="entry name" value="rimI"/>
    <property type="match status" value="1"/>
</dbReference>
<reference evidence="5 6" key="1">
    <citation type="submission" date="2018-12" db="EMBL/GenBank/DDBJ databases">
        <title>three novel Halomonas strain isolated from plants.</title>
        <authorList>
            <person name="Sun C."/>
        </authorList>
    </citation>
    <scope>NUCLEOTIDE SEQUENCE [LARGE SCALE GENOMIC DNA]</scope>
    <source>
        <strain evidence="5 6">JCM 18142</strain>
    </source>
</reference>
<sequence>MTTELQEKDYASLVALEAQAQSGASDALLKEALTGTSNHCILGRFQEEVLVGYAVLARLPFDAELQAIGVLPACRHLGMGSELMQAVLKKAVEWQSERLLLEVRAGNRAAISLYRRMGFDLDGQRKNYYPAVKDTAGREDALLMSRALS</sequence>
<dbReference type="PANTHER" id="PTHR43877">
    <property type="entry name" value="AMINOALKYLPHOSPHONATE N-ACETYLTRANSFERASE-RELATED-RELATED"/>
    <property type="match status" value="1"/>
</dbReference>
<dbReference type="Proteomes" id="UP000287023">
    <property type="component" value="Unassembled WGS sequence"/>
</dbReference>
<dbReference type="AlphaFoldDB" id="A0A3S0WCK7"/>
<dbReference type="PANTHER" id="PTHR43877:SF2">
    <property type="entry name" value="AMINOALKYLPHOSPHONATE N-ACETYLTRANSFERASE-RELATED"/>
    <property type="match status" value="1"/>
</dbReference>
<evidence type="ECO:0000259" key="4">
    <source>
        <dbReference type="PROSITE" id="PS51186"/>
    </source>
</evidence>
<accession>A0A3S0WCK7</accession>
<dbReference type="EMBL" id="RZHF01000004">
    <property type="protein sequence ID" value="RUR34639.1"/>
    <property type="molecule type" value="Genomic_DNA"/>
</dbReference>
<dbReference type="InterPro" id="IPR050832">
    <property type="entry name" value="Bact_Acetyltransf"/>
</dbReference>